<evidence type="ECO:0000256" key="7">
    <source>
        <dbReference type="ARBA" id="ARBA00023239"/>
    </source>
</evidence>
<dbReference type="GO" id="GO:0016829">
    <property type="term" value="F:lyase activity"/>
    <property type="evidence" value="ECO:0007669"/>
    <property type="project" value="UniProtKB-KW"/>
</dbReference>
<evidence type="ECO:0000256" key="4">
    <source>
        <dbReference type="ARBA" id="ARBA00022801"/>
    </source>
</evidence>
<proteinExistence type="inferred from homology"/>
<dbReference type="GO" id="GO:0003697">
    <property type="term" value="F:single-stranded DNA binding"/>
    <property type="evidence" value="ECO:0007669"/>
    <property type="project" value="InterPro"/>
</dbReference>
<evidence type="ECO:0000313" key="11">
    <source>
        <dbReference type="Proteomes" id="UP000017837"/>
    </source>
</evidence>
<evidence type="ECO:0000256" key="5">
    <source>
        <dbReference type="ARBA" id="ARBA00023124"/>
    </source>
</evidence>
<keyword evidence="4 8" id="KW-0378">Hydrolase</keyword>
<evidence type="ECO:0000256" key="2">
    <source>
        <dbReference type="ARBA" id="ARBA00022670"/>
    </source>
</evidence>
<evidence type="ECO:0000256" key="9">
    <source>
        <dbReference type="SAM" id="MobiDB-lite"/>
    </source>
</evidence>
<keyword evidence="5" id="KW-0190">Covalent protein-DNA linkage</keyword>
<sequence>MPSPKFALEGKNYDSGVTNVRNVASPHWRRWLGVESRCVVPATSFCEPDQASGSKQNTWFALDESRPLFFFAGIWTPQWTSVRKVKDGETTDDLYAFLTTEANEEVKAIHPKAMPVFLRTVEDVETWLTAPTEEALKLQRPLPDGTLKIVARSAKADGPTEPGAMAIPTAGQPSLF</sequence>
<dbReference type="RefSeq" id="WP_018082414.1">
    <property type="nucleotide sequence ID" value="NZ_AQWM01000013.1"/>
</dbReference>
<name>V4PEX9_9CAUL</name>
<dbReference type="eggNOG" id="COG2135">
    <property type="taxonomic scope" value="Bacteria"/>
</dbReference>
<dbReference type="AlphaFoldDB" id="V4PEX9"/>
<gene>
    <name evidence="10" type="ORF">ABENE_07705</name>
</gene>
<dbReference type="Pfam" id="PF02586">
    <property type="entry name" value="SRAP"/>
    <property type="match status" value="1"/>
</dbReference>
<dbReference type="OrthoDB" id="9782620at2"/>
<evidence type="ECO:0000256" key="1">
    <source>
        <dbReference type="ARBA" id="ARBA00008136"/>
    </source>
</evidence>
<dbReference type="Proteomes" id="UP000017837">
    <property type="component" value="Unassembled WGS sequence"/>
</dbReference>
<evidence type="ECO:0000256" key="6">
    <source>
        <dbReference type="ARBA" id="ARBA00023125"/>
    </source>
</evidence>
<dbReference type="PATRIC" id="fig|1121022.4.peg.1546"/>
<dbReference type="EMBL" id="AWGB01000012">
    <property type="protein sequence ID" value="ESQ92512.1"/>
    <property type="molecule type" value="Genomic_DNA"/>
</dbReference>
<organism evidence="10 11">
    <name type="scientific">Asticcacaulis benevestitus DSM 16100 = ATCC BAA-896</name>
    <dbReference type="NCBI Taxonomy" id="1121022"/>
    <lineage>
        <taxon>Bacteria</taxon>
        <taxon>Pseudomonadati</taxon>
        <taxon>Pseudomonadota</taxon>
        <taxon>Alphaproteobacteria</taxon>
        <taxon>Caulobacterales</taxon>
        <taxon>Caulobacteraceae</taxon>
        <taxon>Asticcacaulis</taxon>
    </lineage>
</organism>
<keyword evidence="2 8" id="KW-0645">Protease</keyword>
<keyword evidence="6" id="KW-0238">DNA-binding</keyword>
<dbReference type="STRING" id="1121022.GCA_000376105_02743"/>
<dbReference type="GO" id="GO:0106300">
    <property type="term" value="P:protein-DNA covalent cross-linking repair"/>
    <property type="evidence" value="ECO:0007669"/>
    <property type="project" value="InterPro"/>
</dbReference>
<dbReference type="PANTHER" id="PTHR13604">
    <property type="entry name" value="DC12-RELATED"/>
    <property type="match status" value="1"/>
</dbReference>
<comment type="similarity">
    <text evidence="1 8">Belongs to the SOS response-associated peptidase family.</text>
</comment>
<dbReference type="PANTHER" id="PTHR13604:SF0">
    <property type="entry name" value="ABASIC SITE PROCESSING PROTEIN HMCES"/>
    <property type="match status" value="1"/>
</dbReference>
<keyword evidence="7" id="KW-0456">Lyase</keyword>
<evidence type="ECO:0000256" key="3">
    <source>
        <dbReference type="ARBA" id="ARBA00022763"/>
    </source>
</evidence>
<dbReference type="SUPFAM" id="SSF143081">
    <property type="entry name" value="BB1717-like"/>
    <property type="match status" value="1"/>
</dbReference>
<dbReference type="GO" id="GO:0008233">
    <property type="term" value="F:peptidase activity"/>
    <property type="evidence" value="ECO:0007669"/>
    <property type="project" value="UniProtKB-KW"/>
</dbReference>
<dbReference type="InterPro" id="IPR003738">
    <property type="entry name" value="SRAP"/>
</dbReference>
<dbReference type="EC" id="3.4.-.-" evidence="8"/>
<keyword evidence="3" id="KW-0227">DNA damage</keyword>
<protein>
    <recommendedName>
        <fullName evidence="8">Abasic site processing protein</fullName>
        <ecNumber evidence="8">3.4.-.-</ecNumber>
    </recommendedName>
</protein>
<evidence type="ECO:0000256" key="8">
    <source>
        <dbReference type="RuleBase" id="RU364100"/>
    </source>
</evidence>
<dbReference type="Gene3D" id="3.90.1680.20">
    <property type="match status" value="2"/>
</dbReference>
<dbReference type="InterPro" id="IPR036590">
    <property type="entry name" value="SRAP-like"/>
</dbReference>
<evidence type="ECO:0000313" key="10">
    <source>
        <dbReference type="EMBL" id="ESQ92512.1"/>
    </source>
</evidence>
<comment type="caution">
    <text evidence="10">The sequence shown here is derived from an EMBL/GenBank/DDBJ whole genome shotgun (WGS) entry which is preliminary data.</text>
</comment>
<keyword evidence="11" id="KW-1185">Reference proteome</keyword>
<reference evidence="10 11" key="1">
    <citation type="journal article" date="2014" name="Nature">
        <title>Sequential evolution of bacterial morphology by co-option of a developmental regulator.</title>
        <authorList>
            <person name="Jiang C."/>
            <person name="Brown P.J."/>
            <person name="Ducret A."/>
            <person name="Brun Y.V."/>
        </authorList>
    </citation>
    <scope>NUCLEOTIDE SEQUENCE [LARGE SCALE GENOMIC DNA]</scope>
    <source>
        <strain evidence="10 11">DSM 16100</strain>
    </source>
</reference>
<accession>V4PEX9</accession>
<dbReference type="GO" id="GO:0006508">
    <property type="term" value="P:proteolysis"/>
    <property type="evidence" value="ECO:0007669"/>
    <property type="project" value="UniProtKB-KW"/>
</dbReference>
<feature type="region of interest" description="Disordered" evidence="9">
    <location>
        <begin position="154"/>
        <end position="176"/>
    </location>
</feature>